<dbReference type="SUPFAM" id="SSF55486">
    <property type="entry name" value="Metalloproteases ('zincins'), catalytic domain"/>
    <property type="match status" value="1"/>
</dbReference>
<dbReference type="PANTHER" id="PTHR41775">
    <property type="entry name" value="SECRETED PROTEIN-RELATED"/>
    <property type="match status" value="1"/>
</dbReference>
<dbReference type="RefSeq" id="WP_202876642.1">
    <property type="nucleotide sequence ID" value="NZ_JBHMAX010000028.1"/>
</dbReference>
<keyword evidence="2" id="KW-0645">Protease</keyword>
<dbReference type="NCBIfam" id="TIGR03296">
    <property type="entry name" value="M6dom_TIGR03296"/>
    <property type="match status" value="1"/>
</dbReference>
<protein>
    <submittedName>
        <fullName evidence="2">M6 family metalloprotease domain-containing protein</fullName>
    </submittedName>
</protein>
<evidence type="ECO:0000313" key="2">
    <source>
        <dbReference type="EMBL" id="MFB9733275.1"/>
    </source>
</evidence>
<dbReference type="PANTHER" id="PTHR41775:SF1">
    <property type="entry name" value="PEPTIDASE M6-LIKE DOMAIN-CONTAINING PROTEIN"/>
    <property type="match status" value="1"/>
</dbReference>
<dbReference type="InterPro" id="IPR008757">
    <property type="entry name" value="Peptidase_M6-like_domain"/>
</dbReference>
<dbReference type="GO" id="GO:0008237">
    <property type="term" value="F:metallopeptidase activity"/>
    <property type="evidence" value="ECO:0007669"/>
    <property type="project" value="UniProtKB-KW"/>
</dbReference>
<keyword evidence="3" id="KW-1185">Reference proteome</keyword>
<evidence type="ECO:0000259" key="1">
    <source>
        <dbReference type="Pfam" id="PF05547"/>
    </source>
</evidence>
<name>A0ABV5V6C1_9MICO</name>
<comment type="caution">
    <text evidence="2">The sequence shown here is derived from an EMBL/GenBank/DDBJ whole genome shotgun (WGS) entry which is preliminary data.</text>
</comment>
<reference evidence="2 3" key="1">
    <citation type="submission" date="2024-09" db="EMBL/GenBank/DDBJ databases">
        <authorList>
            <person name="Sun Q."/>
            <person name="Mori K."/>
        </authorList>
    </citation>
    <scope>NUCLEOTIDE SEQUENCE [LARGE SCALE GENOMIC DNA]</scope>
    <source>
        <strain evidence="2 3">JCM 12763</strain>
    </source>
</reference>
<feature type="domain" description="Peptidase M6-like" evidence="1">
    <location>
        <begin position="103"/>
        <end position="302"/>
    </location>
</feature>
<proteinExistence type="predicted"/>
<keyword evidence="2" id="KW-0482">Metalloprotease</keyword>
<organism evidence="2 3">
    <name type="scientific">Ornithinimicrobium kibberense</name>
    <dbReference type="NCBI Taxonomy" id="282060"/>
    <lineage>
        <taxon>Bacteria</taxon>
        <taxon>Bacillati</taxon>
        <taxon>Actinomycetota</taxon>
        <taxon>Actinomycetes</taxon>
        <taxon>Micrococcales</taxon>
        <taxon>Ornithinimicrobiaceae</taxon>
        <taxon>Ornithinimicrobium</taxon>
    </lineage>
</organism>
<dbReference type="Proteomes" id="UP001589613">
    <property type="component" value="Unassembled WGS sequence"/>
</dbReference>
<keyword evidence="2" id="KW-0378">Hydrolase</keyword>
<gene>
    <name evidence="2" type="ORF">ACFFN0_14600</name>
</gene>
<dbReference type="Pfam" id="PF05547">
    <property type="entry name" value="Peptidase_M6"/>
    <property type="match status" value="1"/>
</dbReference>
<dbReference type="EMBL" id="JBHMAX010000028">
    <property type="protein sequence ID" value="MFB9733275.1"/>
    <property type="molecule type" value="Genomic_DNA"/>
</dbReference>
<sequence>MASNQVHTPRGETGPPVHCVMPPAPELEEKIRAAKKLVAAGRDLSEQNGDGLGWREFNLITSRPARTRPDTFGEVRREAAPVLGTRRAIVLLVDFSDAPATRTQAHFQDLLFSSGTSANGSMRDFFREASYGKLDVTGQVAGAGGPTAGWFRAPRPKSFYTDGNYGFGSHPKNAQGLVEDVLQLADGHVDFSTFDNDGDGTVEALVVVCAGSGAEQTGNVGDLWSHKWGISPQTRDGKKISTYFMAPEDGRVGVMAHELGHLLMGWPDLYDTDYSSAGTGAWDLMAGGSWNGGGDRPAHPTAWCKARAGWITPTVVWNASRSVTIAPYARQATAYKLPVGSAASTEYFLVSNRQQTGFDSDIPGEGLLIEHVDDTQQANSDENHYLVDIEQADGRRDLNLNANRGDATDVYPTGSNAAFTDATTPSSKSYAGAASKVSVENIARSGDDVTADLSVGGAAARGWVHHRTVRATFAHATSQWAWADLEGVGWRRVQGGSADAVTNMFVGLCEAMANQRPVHADVDGSLIYTMYVV</sequence>
<evidence type="ECO:0000313" key="3">
    <source>
        <dbReference type="Proteomes" id="UP001589613"/>
    </source>
</evidence>
<accession>A0ABV5V6C1</accession>